<sequence length="183" mass="21952">MRKITDKEYKEITVKNTNSIDVFYFGNINTKIMCLSTCDSKRPLQKNCVVFETAEQGFEHKYRPCKRCQHIKYKRNYTSNWKEELKNYIEDNFYYDLNLDELSQQIGISKFHLVRSFKQLYNITPIDFLIKTRLQIANDIILKDKKTITDVALEVGFNSYYHFSKSYKKYFNQSPTLSRQNLK</sequence>
<comment type="cofactor">
    <cofactor evidence="1">
        <name>Zn(2+)</name>
        <dbReference type="ChEBI" id="CHEBI:29105"/>
    </cofactor>
</comment>
<proteinExistence type="predicted"/>
<dbReference type="PATRIC" id="fig|1276246.3.peg.577"/>
<keyword evidence="5" id="KW-0010">Activator</keyword>
<evidence type="ECO:0000256" key="1">
    <source>
        <dbReference type="ARBA" id="ARBA00001947"/>
    </source>
</evidence>
<dbReference type="InterPro" id="IPR035451">
    <property type="entry name" value="Ada-like_dom_sf"/>
</dbReference>
<dbReference type="GO" id="GO:0003700">
    <property type="term" value="F:DNA-binding transcription factor activity"/>
    <property type="evidence" value="ECO:0007669"/>
    <property type="project" value="InterPro"/>
</dbReference>
<evidence type="ECO:0000256" key="3">
    <source>
        <dbReference type="ARBA" id="ARBA00023015"/>
    </source>
</evidence>
<keyword evidence="6" id="KW-0804">Transcription</keyword>
<dbReference type="GO" id="GO:0008270">
    <property type="term" value="F:zinc ion binding"/>
    <property type="evidence" value="ECO:0007669"/>
    <property type="project" value="InterPro"/>
</dbReference>
<evidence type="ECO:0000256" key="4">
    <source>
        <dbReference type="ARBA" id="ARBA00023125"/>
    </source>
</evidence>
<dbReference type="PRINTS" id="PR00032">
    <property type="entry name" value="HTHARAC"/>
</dbReference>
<dbReference type="GO" id="GO:0008168">
    <property type="term" value="F:methyltransferase activity"/>
    <property type="evidence" value="ECO:0007669"/>
    <property type="project" value="UniProtKB-KW"/>
</dbReference>
<reference evidence="8 9" key="1">
    <citation type="journal article" date="2014" name="Genome Biol. Evol.">
        <title>Molecular evolution of the substrate utilization strategies and putative virulence factors in mosquito-associated Spiroplasma species.</title>
        <authorList>
            <person name="Chang T.H."/>
            <person name="Lo W.S."/>
            <person name="Ku C."/>
            <person name="Chen L.L."/>
            <person name="Kuo C.H."/>
        </authorList>
    </citation>
    <scope>NUCLEOTIDE SEQUENCE [LARGE SCALE GENOMIC DNA]</scope>
    <source>
        <strain evidence="8">AES-1</strain>
    </source>
</reference>
<dbReference type="GO" id="GO:0006281">
    <property type="term" value="P:DNA repair"/>
    <property type="evidence" value="ECO:0007669"/>
    <property type="project" value="InterPro"/>
</dbReference>
<evidence type="ECO:0000256" key="2">
    <source>
        <dbReference type="ARBA" id="ARBA00022603"/>
    </source>
</evidence>
<dbReference type="InterPro" id="IPR020449">
    <property type="entry name" value="Tscrpt_reg_AraC-type_HTH"/>
</dbReference>
<dbReference type="Pfam" id="PF02805">
    <property type="entry name" value="Ada_Zn_binding"/>
    <property type="match status" value="1"/>
</dbReference>
<evidence type="ECO:0000256" key="5">
    <source>
        <dbReference type="ARBA" id="ARBA00023159"/>
    </source>
</evidence>
<evidence type="ECO:0000313" key="9">
    <source>
        <dbReference type="Proteomes" id="UP000019267"/>
    </source>
</evidence>
<keyword evidence="4" id="KW-0238">DNA-binding</keyword>
<dbReference type="GO" id="GO:0043565">
    <property type="term" value="F:sequence-specific DNA binding"/>
    <property type="evidence" value="ECO:0007669"/>
    <property type="project" value="InterPro"/>
</dbReference>
<dbReference type="PIRSF" id="PIRSF000408">
    <property type="entry name" value="Alkyltransferas_AdaA"/>
    <property type="match status" value="1"/>
</dbReference>
<dbReference type="SUPFAM" id="SSF57884">
    <property type="entry name" value="Ada DNA repair protein, N-terminal domain (N-Ada 10)"/>
    <property type="match status" value="1"/>
</dbReference>
<dbReference type="SMART" id="SM00342">
    <property type="entry name" value="HTH_ARAC"/>
    <property type="match status" value="1"/>
</dbReference>
<keyword evidence="3" id="KW-0805">Transcription regulation</keyword>
<dbReference type="OrthoDB" id="183331at2"/>
<evidence type="ECO:0000313" key="8">
    <source>
        <dbReference type="EMBL" id="AHI52919.1"/>
    </source>
</evidence>
<dbReference type="Proteomes" id="UP000019267">
    <property type="component" value="Chromosome"/>
</dbReference>
<dbReference type="RefSeq" id="WP_025363155.1">
    <property type="nucleotide sequence ID" value="NZ_CP006681.1"/>
</dbReference>
<dbReference type="Gene3D" id="3.40.10.10">
    <property type="entry name" value="DNA Methylphosphotriester Repair Domain"/>
    <property type="match status" value="1"/>
</dbReference>
<evidence type="ECO:0000259" key="7">
    <source>
        <dbReference type="PROSITE" id="PS01124"/>
    </source>
</evidence>
<dbReference type="PROSITE" id="PS01124">
    <property type="entry name" value="HTH_ARAC_FAMILY_2"/>
    <property type="match status" value="1"/>
</dbReference>
<dbReference type="GO" id="GO:0032259">
    <property type="term" value="P:methylation"/>
    <property type="evidence" value="ECO:0007669"/>
    <property type="project" value="UniProtKB-KW"/>
</dbReference>
<dbReference type="STRING" id="1276246.SCULI_v1c05780"/>
<name>W6AGV2_9MOLU</name>
<dbReference type="EMBL" id="CP006681">
    <property type="protein sequence ID" value="AHI52919.1"/>
    <property type="molecule type" value="Genomic_DNA"/>
</dbReference>
<feature type="domain" description="HTH araC/xylS-type" evidence="7">
    <location>
        <begin position="83"/>
        <end position="181"/>
    </location>
</feature>
<dbReference type="InterPro" id="IPR004026">
    <property type="entry name" value="Ada_DNA_repair_Zn-bd"/>
</dbReference>
<dbReference type="PANTHER" id="PTHR43280">
    <property type="entry name" value="ARAC-FAMILY TRANSCRIPTIONAL REGULATOR"/>
    <property type="match status" value="1"/>
</dbReference>
<keyword evidence="2" id="KW-0489">Methyltransferase</keyword>
<dbReference type="AlphaFoldDB" id="W6AGV2"/>
<evidence type="ECO:0000256" key="6">
    <source>
        <dbReference type="ARBA" id="ARBA00023163"/>
    </source>
</evidence>
<dbReference type="HOGENOM" id="CLU_000445_81_3_14"/>
<dbReference type="InterPro" id="IPR016220">
    <property type="entry name" value="Me-P-triester_DNA_alkyl-Trfase"/>
</dbReference>
<organism evidence="8 9">
    <name type="scientific">Spiroplasma culicicola AES-1</name>
    <dbReference type="NCBI Taxonomy" id="1276246"/>
    <lineage>
        <taxon>Bacteria</taxon>
        <taxon>Bacillati</taxon>
        <taxon>Mycoplasmatota</taxon>
        <taxon>Mollicutes</taxon>
        <taxon>Entomoplasmatales</taxon>
        <taxon>Spiroplasmataceae</taxon>
        <taxon>Spiroplasma</taxon>
    </lineage>
</organism>
<dbReference type="KEGG" id="scq:SCULI_v1c05780"/>
<dbReference type="PANTHER" id="PTHR43280:SF28">
    <property type="entry name" value="HTH-TYPE TRANSCRIPTIONAL ACTIVATOR RHAS"/>
    <property type="match status" value="1"/>
</dbReference>
<dbReference type="SUPFAM" id="SSF46689">
    <property type="entry name" value="Homeodomain-like"/>
    <property type="match status" value="2"/>
</dbReference>
<dbReference type="eggNOG" id="COG2169">
    <property type="taxonomic scope" value="Bacteria"/>
</dbReference>
<dbReference type="Pfam" id="PF12833">
    <property type="entry name" value="HTH_18"/>
    <property type="match status" value="1"/>
</dbReference>
<keyword evidence="9" id="KW-1185">Reference proteome</keyword>
<protein>
    <submittedName>
        <fullName evidence="8">AraC family transcriptional regulator</fullName>
    </submittedName>
</protein>
<dbReference type="InterPro" id="IPR018060">
    <property type="entry name" value="HTH_AraC"/>
</dbReference>
<gene>
    <name evidence="8" type="primary">adaA</name>
    <name evidence="8" type="ORF">SCULI_v1c05780</name>
</gene>
<dbReference type="InterPro" id="IPR009057">
    <property type="entry name" value="Homeodomain-like_sf"/>
</dbReference>
<accession>W6AGV2</accession>
<dbReference type="Gene3D" id="1.10.10.60">
    <property type="entry name" value="Homeodomain-like"/>
    <property type="match status" value="2"/>
</dbReference>
<keyword evidence="2" id="KW-0808">Transferase</keyword>